<dbReference type="GO" id="GO:0019062">
    <property type="term" value="P:virion attachment to host cell"/>
    <property type="evidence" value="ECO:0007669"/>
    <property type="project" value="UniProtKB-KW"/>
</dbReference>
<evidence type="ECO:0000256" key="10">
    <source>
        <dbReference type="ARBA" id="ARBA00023296"/>
    </source>
</evidence>
<gene>
    <name evidence="13" type="ORF">GoAdV4_fiber1</name>
</gene>
<evidence type="ECO:0000313" key="13">
    <source>
        <dbReference type="EMBL" id="AFC40582.1"/>
    </source>
</evidence>
<sequence>MKRSLSVAPSTSTSPVVDTKRALSDGDAPTQDDETINLVYPFDWPSISNSQSGGENGGNQQGTNIPIDPNGPITMTNFGLNVRTTPPISVIMGSLYLKYNSSDLGMVDGRLAINCSPPLTRTNGGIGVNIGSGLINSNGSLSINLNQQGGIAFQNGGIGLNINNSNLVLDNSLLSVKLNPSSCIASSSDGISLNIDAAAFEIQHGTLYLKANPQYLSPYTICTLGNPSLIGSNFVSSDRRQLWNCQSYFYMVYSAGLVNCISNIKVNSDNTDSSSSSSLNKVSFTIVLTTSQIRIQNISGLSPLTIVPSSAQPTLFYPYGGVKQSSYVEITNPSFAGTNANWYLDPNSPGFKSIQFIPMGNGCSFDQSTFNYGQITITDSTGAGMEAIGITLVMNVSSGSNWYGRGATLTTGPISFSYQGQIPNGL</sequence>
<protein>
    <submittedName>
        <fullName evidence="13">Fiber-1</fullName>
    </submittedName>
</protein>
<dbReference type="InterPro" id="IPR010537">
    <property type="entry name" value="Avian_adenovirus_fibre_N"/>
</dbReference>
<name>I3PMP1_9ADEN</name>
<dbReference type="Gene3D" id="2.60.90.30">
    <property type="entry name" value="Fiber protein 1, C-terminal domain"/>
    <property type="match status" value="1"/>
</dbReference>
<keyword evidence="10" id="KW-1160">Virus entry into host cell</keyword>
<feature type="region of interest" description="Disordered" evidence="11">
    <location>
        <begin position="47"/>
        <end position="66"/>
    </location>
</feature>
<dbReference type="EMBL" id="JF510462">
    <property type="protein sequence ID" value="AFC40582.1"/>
    <property type="molecule type" value="Genomic_DNA"/>
</dbReference>
<keyword evidence="8" id="KW-0946">Virion</keyword>
<accession>I3PMP1</accession>
<feature type="domain" description="Avian adenovirus fibre N-terminal" evidence="12">
    <location>
        <begin position="112"/>
        <end position="162"/>
    </location>
</feature>
<evidence type="ECO:0000256" key="5">
    <source>
        <dbReference type="ARBA" id="ARBA00022562"/>
    </source>
</evidence>
<dbReference type="GO" id="GO:0042025">
    <property type="term" value="C:host cell nucleus"/>
    <property type="evidence" value="ECO:0007669"/>
    <property type="project" value="UniProtKB-SubCell"/>
</dbReference>
<evidence type="ECO:0000256" key="11">
    <source>
        <dbReference type="SAM" id="MobiDB-lite"/>
    </source>
</evidence>
<keyword evidence="6" id="KW-0945">Host-virus interaction</keyword>
<proteinExistence type="inferred from homology"/>
<evidence type="ECO:0000256" key="2">
    <source>
        <dbReference type="ARBA" id="ARBA00004328"/>
    </source>
</evidence>
<organism evidence="13 14">
    <name type="scientific">Goose adenovirus 4</name>
    <dbReference type="NCBI Taxonomy" id="1193422"/>
    <lineage>
        <taxon>Viruses</taxon>
        <taxon>Varidnaviria</taxon>
        <taxon>Bamfordvirae</taxon>
        <taxon>Preplasmiviricota</taxon>
        <taxon>Polisuviricotina</taxon>
        <taxon>Pharingeaviricetes</taxon>
        <taxon>Rowavirales</taxon>
        <taxon>Adenoviridae</taxon>
        <taxon>Aviadenovirus</taxon>
        <taxon>Aviadenovirus anseris</taxon>
        <taxon>Goose aviadenovirus A</taxon>
    </lineage>
</organism>
<evidence type="ECO:0000256" key="1">
    <source>
        <dbReference type="ARBA" id="ARBA00004147"/>
    </source>
</evidence>
<comment type="subcellular location">
    <subcellularLocation>
        <location evidence="1">Host nucleus</location>
    </subcellularLocation>
    <subcellularLocation>
        <location evidence="2">Virion</location>
    </subcellularLocation>
</comment>
<evidence type="ECO:0000256" key="6">
    <source>
        <dbReference type="ARBA" id="ARBA00022581"/>
    </source>
</evidence>
<comment type="similarity">
    <text evidence="3">Belongs to the adenoviridae fiber family.</text>
</comment>
<dbReference type="SUPFAM" id="SSF51225">
    <property type="entry name" value="Fibre shaft of virus attachment proteins"/>
    <property type="match status" value="1"/>
</dbReference>
<dbReference type="InterPro" id="IPR009013">
    <property type="entry name" value="Attachment_protein_shaft_sf"/>
</dbReference>
<keyword evidence="5" id="KW-1048">Host nucleus</keyword>
<evidence type="ECO:0000313" key="14">
    <source>
        <dbReference type="Proteomes" id="UP000107383"/>
    </source>
</evidence>
<evidence type="ECO:0000256" key="3">
    <source>
        <dbReference type="ARBA" id="ARBA00006685"/>
    </source>
</evidence>
<dbReference type="Proteomes" id="UP000107383">
    <property type="component" value="Segment"/>
</dbReference>
<feature type="region of interest" description="Disordered" evidence="11">
    <location>
        <begin position="1"/>
        <end position="33"/>
    </location>
</feature>
<dbReference type="Pfam" id="PF06536">
    <property type="entry name" value="Av_adeno_fibre"/>
    <property type="match status" value="1"/>
</dbReference>
<reference evidence="13 14" key="2">
    <citation type="journal article" date="2012" name="J. Gen. Virol.">
        <title>Genome sequence of a waterfowl aviadenovirus, goose adenovirus 4.</title>
        <authorList>
            <person name="Kajan G.L."/>
            <person name="Davison A.J."/>
            <person name="Palya V."/>
            <person name="Harrach B."/>
            <person name="Benko M."/>
        </authorList>
    </citation>
    <scope>NUCLEOTIDE SEQUENCE [LARGE SCALE GENOMIC DNA]</scope>
    <source>
        <strain evidence="13">P29</strain>
    </source>
</reference>
<dbReference type="GO" id="GO:0019028">
    <property type="term" value="C:viral capsid"/>
    <property type="evidence" value="ECO:0007669"/>
    <property type="project" value="UniProtKB-KW"/>
</dbReference>
<dbReference type="Gene3D" id="6.20.10.20">
    <property type="match status" value="1"/>
</dbReference>
<evidence type="ECO:0000256" key="7">
    <source>
        <dbReference type="ARBA" id="ARBA00022804"/>
    </source>
</evidence>
<dbReference type="InterPro" id="IPR038486">
    <property type="entry name" value="Fiber_prot_C_sf"/>
</dbReference>
<reference evidence="13 14" key="1">
    <citation type="journal article" date="2010" name="Acta Vet. Hung.">
        <title>Hepatitis and hydropericardium syndrome associated with adenovirus infection in goslings.</title>
        <authorList>
            <person name="Ivanics E."/>
            <person name="Palya V."/>
            <person name="Markos B."/>
            <person name="Dan A."/>
            <person name="Ursu K."/>
            <person name="Harrach B."/>
            <person name="Kajan G."/>
            <person name="Glavits R."/>
        </authorList>
    </citation>
    <scope>NUCLEOTIDE SEQUENCE [LARGE SCALE GENOMIC DNA]</scope>
    <source>
        <strain evidence="13">P29</strain>
    </source>
</reference>
<evidence type="ECO:0000256" key="9">
    <source>
        <dbReference type="ARBA" id="ARBA00022921"/>
    </source>
</evidence>
<feature type="compositionally biased region" description="Low complexity" evidence="11">
    <location>
        <begin position="1"/>
        <end position="17"/>
    </location>
</feature>
<keyword evidence="7" id="KW-1161">Viral attachment to host cell</keyword>
<keyword evidence="9" id="KW-0426">Late protein</keyword>
<dbReference type="GeneID" id="12978918"/>
<keyword evidence="14" id="KW-1185">Reference proteome</keyword>
<dbReference type="KEGG" id="vg:12978918"/>
<evidence type="ECO:0000256" key="4">
    <source>
        <dbReference type="ARBA" id="ARBA00022561"/>
    </source>
</evidence>
<keyword evidence="4" id="KW-0167">Capsid protein</keyword>
<dbReference type="GO" id="GO:0046718">
    <property type="term" value="P:symbiont entry into host cell"/>
    <property type="evidence" value="ECO:0007669"/>
    <property type="project" value="UniProtKB-KW"/>
</dbReference>
<evidence type="ECO:0000256" key="8">
    <source>
        <dbReference type="ARBA" id="ARBA00022844"/>
    </source>
</evidence>
<dbReference type="RefSeq" id="YP_006383571.1">
    <property type="nucleotide sequence ID" value="NC_017979.1"/>
</dbReference>
<evidence type="ECO:0000259" key="12">
    <source>
        <dbReference type="Pfam" id="PF06536"/>
    </source>
</evidence>